<dbReference type="Proteomes" id="UP000240883">
    <property type="component" value="Unassembled WGS sequence"/>
</dbReference>
<name>A0A2T2N031_CORCC</name>
<dbReference type="EMBL" id="KZ678195">
    <property type="protein sequence ID" value="PSN58801.1"/>
    <property type="molecule type" value="Genomic_DNA"/>
</dbReference>
<reference evidence="2 3" key="1">
    <citation type="journal article" date="2018" name="Front. Microbiol.">
        <title>Genome-Wide Analysis of Corynespora cassiicola Leaf Fall Disease Putative Effectors.</title>
        <authorList>
            <person name="Lopez D."/>
            <person name="Ribeiro S."/>
            <person name="Label P."/>
            <person name="Fumanal B."/>
            <person name="Venisse J.S."/>
            <person name="Kohler A."/>
            <person name="de Oliveira R.R."/>
            <person name="Labutti K."/>
            <person name="Lipzen A."/>
            <person name="Lail K."/>
            <person name="Bauer D."/>
            <person name="Ohm R.A."/>
            <person name="Barry K.W."/>
            <person name="Spatafora J."/>
            <person name="Grigoriev I.V."/>
            <person name="Martin F.M."/>
            <person name="Pujade-Renaud V."/>
        </authorList>
    </citation>
    <scope>NUCLEOTIDE SEQUENCE [LARGE SCALE GENOMIC DNA]</scope>
    <source>
        <strain evidence="2 3">Philippines</strain>
    </source>
</reference>
<dbReference type="AlphaFoldDB" id="A0A2T2N031"/>
<sequence length="53" mass="5886">MATTATTARHMSVHAQAVSHQGSDMINAVGRKMPDCHLRRKAIKSTCSPRHDW</sequence>
<evidence type="ECO:0000313" key="3">
    <source>
        <dbReference type="Proteomes" id="UP000240883"/>
    </source>
</evidence>
<keyword evidence="3" id="KW-1185">Reference proteome</keyword>
<gene>
    <name evidence="2" type="ORF">BS50DRAFT_580465</name>
</gene>
<proteinExistence type="predicted"/>
<organism evidence="2 3">
    <name type="scientific">Corynespora cassiicola Philippines</name>
    <dbReference type="NCBI Taxonomy" id="1448308"/>
    <lineage>
        <taxon>Eukaryota</taxon>
        <taxon>Fungi</taxon>
        <taxon>Dikarya</taxon>
        <taxon>Ascomycota</taxon>
        <taxon>Pezizomycotina</taxon>
        <taxon>Dothideomycetes</taxon>
        <taxon>Pleosporomycetidae</taxon>
        <taxon>Pleosporales</taxon>
        <taxon>Corynesporascaceae</taxon>
        <taxon>Corynespora</taxon>
    </lineage>
</organism>
<feature type="region of interest" description="Disordered" evidence="1">
    <location>
        <begin position="1"/>
        <end position="23"/>
    </location>
</feature>
<protein>
    <submittedName>
        <fullName evidence="2">Uncharacterized protein</fullName>
    </submittedName>
</protein>
<accession>A0A2T2N031</accession>
<evidence type="ECO:0000313" key="2">
    <source>
        <dbReference type="EMBL" id="PSN58801.1"/>
    </source>
</evidence>
<evidence type="ECO:0000256" key="1">
    <source>
        <dbReference type="SAM" id="MobiDB-lite"/>
    </source>
</evidence>